<keyword evidence="4 5" id="KW-0326">Glycosidase</keyword>
<dbReference type="GO" id="GO:0016052">
    <property type="term" value="P:carbohydrate catabolic process"/>
    <property type="evidence" value="ECO:0007669"/>
    <property type="project" value="InterPro"/>
</dbReference>
<evidence type="ECO:0000256" key="6">
    <source>
        <dbReference type="PIRSR" id="PIRSR005536-1"/>
    </source>
</evidence>
<dbReference type="InterPro" id="IPR013785">
    <property type="entry name" value="Aldolase_TIM"/>
</dbReference>
<dbReference type="SUPFAM" id="SSF51445">
    <property type="entry name" value="(Trans)glycosidases"/>
    <property type="match status" value="1"/>
</dbReference>
<comment type="catalytic activity">
    <reaction evidence="1 5">
        <text>Hydrolysis of terminal, non-reducing alpha-D-galactose residues in alpha-D-galactosides, including galactose oligosaccharides, galactomannans and galactolipids.</text>
        <dbReference type="EC" id="3.2.1.22"/>
    </reaction>
</comment>
<dbReference type="PROSITE" id="PS00512">
    <property type="entry name" value="ALPHA_GALACTOSIDASE"/>
    <property type="match status" value="1"/>
</dbReference>
<proteinExistence type="inferred from homology"/>
<dbReference type="KEGG" id="ard:AXF14_12700"/>
<organism evidence="8 9">
    <name type="scientific">Actinomyces radicidentis</name>
    <dbReference type="NCBI Taxonomy" id="111015"/>
    <lineage>
        <taxon>Bacteria</taxon>
        <taxon>Bacillati</taxon>
        <taxon>Actinomycetota</taxon>
        <taxon>Actinomycetes</taxon>
        <taxon>Actinomycetales</taxon>
        <taxon>Actinomycetaceae</taxon>
        <taxon>Actinomyces</taxon>
    </lineage>
</organism>
<dbReference type="PANTHER" id="PTHR43053">
    <property type="entry name" value="GLYCOSIDASE FAMILY 31"/>
    <property type="match status" value="1"/>
</dbReference>
<dbReference type="InterPro" id="IPR050985">
    <property type="entry name" value="Alpha-glycosidase_related"/>
</dbReference>
<dbReference type="Gene3D" id="2.70.98.60">
    <property type="entry name" value="alpha-galactosidase from lactobacil brevis"/>
    <property type="match status" value="1"/>
</dbReference>
<evidence type="ECO:0000256" key="2">
    <source>
        <dbReference type="ARBA" id="ARBA00012755"/>
    </source>
</evidence>
<evidence type="ECO:0000259" key="7">
    <source>
        <dbReference type="Pfam" id="PF16875"/>
    </source>
</evidence>
<dbReference type="InterPro" id="IPR017853">
    <property type="entry name" value="GH"/>
</dbReference>
<dbReference type="PRINTS" id="PR00743">
    <property type="entry name" value="GLHYDRLASE36"/>
</dbReference>
<dbReference type="InterPro" id="IPR031704">
    <property type="entry name" value="Glyco_hydro_36_N"/>
</dbReference>
<keyword evidence="9" id="KW-1185">Reference proteome</keyword>
<dbReference type="OrthoDB" id="9758822at2"/>
<dbReference type="Pfam" id="PF16875">
    <property type="entry name" value="Glyco_hydro_36N"/>
    <property type="match status" value="1"/>
</dbReference>
<protein>
    <recommendedName>
        <fullName evidence="2 5">Alpha-galactosidase</fullName>
        <ecNumber evidence="2 5">3.2.1.22</ecNumber>
    </recommendedName>
</protein>
<evidence type="ECO:0000256" key="4">
    <source>
        <dbReference type="ARBA" id="ARBA00023295"/>
    </source>
</evidence>
<feature type="domain" description="Glycosyl hydrolase family 36 N-terminal" evidence="7">
    <location>
        <begin position="22"/>
        <end position="272"/>
    </location>
</feature>
<evidence type="ECO:0000256" key="3">
    <source>
        <dbReference type="ARBA" id="ARBA00022801"/>
    </source>
</evidence>
<dbReference type="CDD" id="cd14791">
    <property type="entry name" value="GH36"/>
    <property type="match status" value="1"/>
</dbReference>
<accession>A0A0X8JG97</accession>
<evidence type="ECO:0000313" key="8">
    <source>
        <dbReference type="EMBL" id="AMD88275.1"/>
    </source>
</evidence>
<comment type="similarity">
    <text evidence="5">Belongs to the glycosyl hydrolase.</text>
</comment>
<gene>
    <name evidence="8" type="ORF">AXF14_12700</name>
</gene>
<dbReference type="FunFam" id="3.20.20.70:FF:000118">
    <property type="entry name" value="Alpha-galactosidase"/>
    <property type="match status" value="1"/>
</dbReference>
<dbReference type="Proteomes" id="UP000065220">
    <property type="component" value="Chromosome"/>
</dbReference>
<dbReference type="Gene3D" id="3.20.20.70">
    <property type="entry name" value="Aldolase class I"/>
    <property type="match status" value="1"/>
</dbReference>
<dbReference type="InterPro" id="IPR038417">
    <property type="entry name" value="Alpga-gal_N_sf"/>
</dbReference>
<dbReference type="PANTHER" id="PTHR43053:SF3">
    <property type="entry name" value="ALPHA-GALACTOSIDASE C-RELATED"/>
    <property type="match status" value="1"/>
</dbReference>
<dbReference type="EMBL" id="CP014228">
    <property type="protein sequence ID" value="AMD88275.1"/>
    <property type="molecule type" value="Genomic_DNA"/>
</dbReference>
<evidence type="ECO:0000256" key="1">
    <source>
        <dbReference type="ARBA" id="ARBA00001255"/>
    </source>
</evidence>
<reference evidence="9" key="1">
    <citation type="submission" date="2016-02" db="EMBL/GenBank/DDBJ databases">
        <authorList>
            <person name="Holder M.E."/>
            <person name="Ajami N.J."/>
            <person name="Petrosino J.F."/>
        </authorList>
    </citation>
    <scope>NUCLEOTIDE SEQUENCE [LARGE SCALE GENOMIC DNA]</scope>
    <source>
        <strain evidence="9">CCUG 36733</strain>
    </source>
</reference>
<dbReference type="STRING" id="111015.AXF14_12700"/>
<dbReference type="RefSeq" id="WP_067943737.1">
    <property type="nucleotide sequence ID" value="NZ_CP014228.1"/>
</dbReference>
<dbReference type="InterPro" id="IPR002252">
    <property type="entry name" value="Glyco_hydro_36"/>
</dbReference>
<dbReference type="PIRSF" id="PIRSF005536">
    <property type="entry name" value="Agal"/>
    <property type="match status" value="1"/>
</dbReference>
<dbReference type="AlphaFoldDB" id="A0A0X8JG97"/>
<feature type="active site" description="Proton donor" evidence="6">
    <location>
        <position position="537"/>
    </location>
</feature>
<dbReference type="Pfam" id="PF02065">
    <property type="entry name" value="Melibiase"/>
    <property type="match status" value="1"/>
</dbReference>
<evidence type="ECO:0000256" key="5">
    <source>
        <dbReference type="PIRNR" id="PIRNR005536"/>
    </source>
</evidence>
<feature type="active site" description="Nucleophile" evidence="6">
    <location>
        <position position="462"/>
    </location>
</feature>
<dbReference type="GO" id="GO:0004557">
    <property type="term" value="F:alpha-galactosidase activity"/>
    <property type="evidence" value="ECO:0007669"/>
    <property type="project" value="UniProtKB-UniRule"/>
</dbReference>
<name>A0A0X8JG97_ACTRD</name>
<keyword evidence="3 5" id="KW-0378">Hydrolase</keyword>
<dbReference type="EC" id="3.2.1.22" evidence="2 5"/>
<dbReference type="InterPro" id="IPR000111">
    <property type="entry name" value="Glyco_hydro_27/36_CS"/>
</dbReference>
<sequence length="732" mass="79138">MPLAHLRAAGTSLVLDLLEDRLPVVRHWGADLGDLSAEALADVATASRTALDGNAQWMANDLPVLPLASLGWSARPAVAVAREDGSGTSPHLGAVTHEVTAEEGPAGTVQIVRSSGTDEADAITLSTEIRLEPGGLVRVRAAVTDERPSTDAATPFGGHGDLLVTELTPYLPVPDAADELLDMAGHHIYERHLVRSAFVSGTHLRESWEGRPGHDAATWLAAGRTGFGFRTGTVHAVHPAWSGNTRFAALNPMQGRRLLGAGEALLPGEIVLGPGETYETPWVAFSWGEGLDAVSHRSHDYLRSLPAHPTTPRPVILNTWEAVYFDHDLDKLKALAHRAARVGIERFVLDDGWFGSRRDDTSGLGDWQVSEEMWPQGLEPIASYVRDLGMEFGLWFEPESINVDSELARRHPEWILSDGGEGTPEHRQQRILDLNAPGALDYLLGEISDLVERVGIDYIKWDHNSPAVGVSHMVEPRSVRHGRSGASAVHEQTLALYELMDALRERHPGLEIESCAGGGGRIDMGVLEHSQRVWTSDSIDAHDRQDIQRGTVLLIPPEVMGTHVGTARAHTTLRDLDVTFRAGTALWGHMGVEWDLTSADDATLDLLTSIIALHKEHRDLLHSGRTVHADTAVDDALRVEGVVATDGSEALYELAAIGQTVAWPASPQPLPGLDPERSYRVELATPAYPELNRPAGWMAEGVTLPGAYLTTVGIGLPGLHPDHLVLVRATAV</sequence>
<evidence type="ECO:0000313" key="9">
    <source>
        <dbReference type="Proteomes" id="UP000065220"/>
    </source>
</evidence>